<dbReference type="EMBL" id="UINC01010972">
    <property type="protein sequence ID" value="SVA48605.1"/>
    <property type="molecule type" value="Genomic_DNA"/>
</dbReference>
<gene>
    <name evidence="1" type="ORF">METZ01_LOCUS101459</name>
</gene>
<evidence type="ECO:0000313" key="1">
    <source>
        <dbReference type="EMBL" id="SVA48605.1"/>
    </source>
</evidence>
<accession>A0A381W7Z7</accession>
<dbReference type="AlphaFoldDB" id="A0A381W7Z7"/>
<protein>
    <submittedName>
        <fullName evidence="1">Uncharacterized protein</fullName>
    </submittedName>
</protein>
<proteinExistence type="predicted"/>
<organism evidence="1">
    <name type="scientific">marine metagenome</name>
    <dbReference type="NCBI Taxonomy" id="408172"/>
    <lineage>
        <taxon>unclassified sequences</taxon>
        <taxon>metagenomes</taxon>
        <taxon>ecological metagenomes</taxon>
    </lineage>
</organism>
<name>A0A381W7Z7_9ZZZZ</name>
<reference evidence="1" key="1">
    <citation type="submission" date="2018-05" db="EMBL/GenBank/DDBJ databases">
        <authorList>
            <person name="Lanie J.A."/>
            <person name="Ng W.-L."/>
            <person name="Kazmierczak K.M."/>
            <person name="Andrzejewski T.M."/>
            <person name="Davidsen T.M."/>
            <person name="Wayne K.J."/>
            <person name="Tettelin H."/>
            <person name="Glass J.I."/>
            <person name="Rusch D."/>
            <person name="Podicherti R."/>
            <person name="Tsui H.-C.T."/>
            <person name="Winkler M.E."/>
        </authorList>
    </citation>
    <scope>NUCLEOTIDE SEQUENCE</scope>
</reference>
<sequence>MTFIPEVIKDIIYTYINELKTEEILSELQSKIKICRRCDEEKVVIENINDCRCQCGEFLCSDCYLYDDACIYCLDFDEALVSDDDYGWDRMYNNDFYDEDWQDIHGIRSYSQMY</sequence>